<keyword evidence="4" id="KW-1185">Reference proteome</keyword>
<protein>
    <recommendedName>
        <fullName evidence="5">G8 domain-containing protein</fullName>
    </recommendedName>
</protein>
<feature type="region of interest" description="Disordered" evidence="2">
    <location>
        <begin position="23"/>
        <end position="97"/>
    </location>
</feature>
<dbReference type="PANTHER" id="PTHR46769:SF2">
    <property type="entry name" value="FIBROCYSTIN-L ISOFORM 2 PRECURSOR-RELATED"/>
    <property type="match status" value="1"/>
</dbReference>
<dbReference type="Gene3D" id="2.160.20.10">
    <property type="entry name" value="Single-stranded right-handed beta-helix, Pectin lyase-like"/>
    <property type="match status" value="1"/>
</dbReference>
<name>A0ABW1ES16_9ACTN</name>
<dbReference type="SUPFAM" id="SSF51126">
    <property type="entry name" value="Pectin lyase-like"/>
    <property type="match status" value="1"/>
</dbReference>
<evidence type="ECO:0000313" key="3">
    <source>
        <dbReference type="EMBL" id="MFC5883808.1"/>
    </source>
</evidence>
<dbReference type="InterPro" id="IPR052387">
    <property type="entry name" value="Fibrocystin"/>
</dbReference>
<dbReference type="InterPro" id="IPR012334">
    <property type="entry name" value="Pectin_lyas_fold"/>
</dbReference>
<dbReference type="Proteomes" id="UP001596067">
    <property type="component" value="Unassembled WGS sequence"/>
</dbReference>
<sequence length="700" mass="72978">MLRWLAVGTVFAAVGGEEALRRSLTGSTGPAAGSTATSLADTGGDGGMDHGGADHGPGAPPASGGDVPGQGAAPAPDQGGRRWSDPAGWGGRVPGPQSAVRITDRVLLDTDAAVGSLLVEPGGSLTFAADRGVTLSSAGNVEVRGTLALAPGGTAVHALRFPSVDEKRFQGDGMKVVDTDVGLWVTGAGYLRLDGAAKTAWVRAADELRAGATTVSLAAPPAGWQPGDELAVTPTGPPDEDGFSARYDLAVVRSVSGSTVTLEAPLRYAHPRVALGGGVTVGAEVLNLTRSVRVEGSAKGRAHVHLTSSRRADVRHTALRWVGPRTDTSESWKGPDGTAPVTAPVLGRYGLHFHMLGDATRGTVVEGVVVRDAGNHAYVPHASHGITFRSCISHDTWEDAYWWDGPLDTRTPQQPSDDIVYESCVASRTVLEPNPRAYRLTGFNLGAGTGGKALDCVAVGVQGANGASGFEWPENSEGVWTFQRCLAHNNLQDGVFVWLNARQHHVVTEFAAYHNGGWGIEHGAYLNDFDYTASVLYGNAGGGVALHSLGREKGTVFDGLLIDGAGLSDFAVSTARHELAGEAVTFSRSRFTGYRRAGLAFRATPDGKPDDVLVLDCEFGGNELWLDPEAGPPKNITLRRAGRAETLQVRRAEEGGTAQPQWNASSTPIASFAVQSRPVQLPALRFKDAAAPTGRLGGGS</sequence>
<feature type="compositionally biased region" description="Low complexity" evidence="2">
    <location>
        <begin position="61"/>
        <end position="78"/>
    </location>
</feature>
<accession>A0ABW1ES16</accession>
<keyword evidence="1" id="KW-0732">Signal</keyword>
<dbReference type="InterPro" id="IPR011050">
    <property type="entry name" value="Pectin_lyase_fold/virulence"/>
</dbReference>
<proteinExistence type="predicted"/>
<reference evidence="4" key="1">
    <citation type="journal article" date="2019" name="Int. J. Syst. Evol. Microbiol.">
        <title>The Global Catalogue of Microorganisms (GCM) 10K type strain sequencing project: providing services to taxonomists for standard genome sequencing and annotation.</title>
        <authorList>
            <consortium name="The Broad Institute Genomics Platform"/>
            <consortium name="The Broad Institute Genome Sequencing Center for Infectious Disease"/>
            <person name="Wu L."/>
            <person name="Ma J."/>
        </authorList>
    </citation>
    <scope>NUCLEOTIDE SEQUENCE [LARGE SCALE GENOMIC DNA]</scope>
    <source>
        <strain evidence="4">CGMCC 4.1469</strain>
    </source>
</reference>
<dbReference type="EMBL" id="JBHSOD010000001">
    <property type="protein sequence ID" value="MFC5883808.1"/>
    <property type="molecule type" value="Genomic_DNA"/>
</dbReference>
<dbReference type="PANTHER" id="PTHR46769">
    <property type="entry name" value="POLYCYSTIC KIDNEY AND HEPATIC DISEASE 1 (AUTOSOMAL RECESSIVE)-LIKE 1"/>
    <property type="match status" value="1"/>
</dbReference>
<feature type="compositionally biased region" description="Polar residues" evidence="2">
    <location>
        <begin position="24"/>
        <end position="39"/>
    </location>
</feature>
<comment type="caution">
    <text evidence="3">The sequence shown here is derived from an EMBL/GenBank/DDBJ whole genome shotgun (WGS) entry which is preliminary data.</text>
</comment>
<evidence type="ECO:0000313" key="4">
    <source>
        <dbReference type="Proteomes" id="UP001596067"/>
    </source>
</evidence>
<evidence type="ECO:0000256" key="2">
    <source>
        <dbReference type="SAM" id="MobiDB-lite"/>
    </source>
</evidence>
<organism evidence="3 4">
    <name type="scientific">Kitasatospora aburaviensis</name>
    <dbReference type="NCBI Taxonomy" id="67265"/>
    <lineage>
        <taxon>Bacteria</taxon>
        <taxon>Bacillati</taxon>
        <taxon>Actinomycetota</taxon>
        <taxon>Actinomycetes</taxon>
        <taxon>Kitasatosporales</taxon>
        <taxon>Streptomycetaceae</taxon>
        <taxon>Kitasatospora</taxon>
    </lineage>
</organism>
<gene>
    <name evidence="3" type="ORF">ACFP0N_02275</name>
</gene>
<evidence type="ECO:0008006" key="5">
    <source>
        <dbReference type="Google" id="ProtNLM"/>
    </source>
</evidence>
<evidence type="ECO:0000256" key="1">
    <source>
        <dbReference type="ARBA" id="ARBA00022729"/>
    </source>
</evidence>
<dbReference type="RefSeq" id="WP_313766588.1">
    <property type="nucleotide sequence ID" value="NZ_BAAAVH010000072.1"/>
</dbReference>